<evidence type="ECO:0000256" key="5">
    <source>
        <dbReference type="RuleBase" id="RU000363"/>
    </source>
</evidence>
<dbReference type="NCBIfam" id="NF042950">
    <property type="entry name" value="3PPDhyd_Dh_HcaB"/>
    <property type="match status" value="1"/>
</dbReference>
<dbReference type="InterPro" id="IPR020904">
    <property type="entry name" value="Sc_DH/Rdtase_CS"/>
</dbReference>
<dbReference type="PANTHER" id="PTHR43008:SF7">
    <property type="entry name" value="SHORT CHAIN DEHYDROGENASE_REDUCTASE (AFU_ORTHOLOGUE AFUA_2G00830)"/>
    <property type="match status" value="1"/>
</dbReference>
<dbReference type="InterPro" id="IPR047950">
    <property type="entry name" value="BphB-like_SDR"/>
</dbReference>
<dbReference type="Proteomes" id="UP000051221">
    <property type="component" value="Unassembled WGS sequence"/>
</dbReference>
<reference evidence="6 7" key="1">
    <citation type="submission" date="2015-08" db="EMBL/GenBank/DDBJ databases">
        <title>Antibacterial properties of a collection of Vibrionaceae strains.</title>
        <authorList>
            <person name="Giubergia S."/>
        </authorList>
    </citation>
    <scope>NUCLEOTIDE SEQUENCE [LARGE SCALE GENOMIC DNA]</scope>
    <source>
        <strain evidence="6 7">S0821</strain>
    </source>
</reference>
<dbReference type="PANTHER" id="PTHR43008">
    <property type="entry name" value="BENZIL REDUCTASE"/>
    <property type="match status" value="1"/>
</dbReference>
<dbReference type="Gene3D" id="3.40.50.720">
    <property type="entry name" value="NAD(P)-binding Rossmann-like Domain"/>
    <property type="match status" value="1"/>
</dbReference>
<keyword evidence="3" id="KW-0560">Oxidoreductase</keyword>
<evidence type="ECO:0000256" key="4">
    <source>
        <dbReference type="ARBA" id="ARBA00023027"/>
    </source>
</evidence>
<dbReference type="AlphaFoldDB" id="A0A0Q2M9K5"/>
<proteinExistence type="inferred from homology"/>
<dbReference type="PRINTS" id="PR00081">
    <property type="entry name" value="GDHRDH"/>
</dbReference>
<dbReference type="CDD" id="cd05348">
    <property type="entry name" value="BphB-like_SDR_c"/>
    <property type="match status" value="1"/>
</dbReference>
<dbReference type="Pfam" id="PF00106">
    <property type="entry name" value="adh_short"/>
    <property type="match status" value="1"/>
</dbReference>
<accession>A0A0Q2M9K5</accession>
<dbReference type="OMA" id="VFHINVK"/>
<dbReference type="OrthoDB" id="109589at2"/>
<evidence type="ECO:0000256" key="1">
    <source>
        <dbReference type="ARBA" id="ARBA00006484"/>
    </source>
</evidence>
<dbReference type="PROSITE" id="PS00061">
    <property type="entry name" value="ADH_SHORT"/>
    <property type="match status" value="1"/>
</dbReference>
<dbReference type="FunFam" id="3.40.50.720:FF:000151">
    <property type="entry name" value="3-phenylpropionate-dihydrodiol/cinnamic acid-dihydrodiol dehydrogenase"/>
    <property type="match status" value="1"/>
</dbReference>
<dbReference type="NCBIfam" id="NF004849">
    <property type="entry name" value="PRK06200.1"/>
    <property type="match status" value="1"/>
</dbReference>
<dbReference type="SUPFAM" id="SSF51735">
    <property type="entry name" value="NAD(P)-binding Rossmann-fold domains"/>
    <property type="match status" value="1"/>
</dbReference>
<dbReference type="InterPro" id="IPR036291">
    <property type="entry name" value="NAD(P)-bd_dom_sf"/>
</dbReference>
<dbReference type="InParanoid" id="A0A0Q2M9K5"/>
<dbReference type="EMBL" id="LKHS01000017">
    <property type="protein sequence ID" value="KQH84514.1"/>
    <property type="molecule type" value="Genomic_DNA"/>
</dbReference>
<name>A0A0Q2M9K5_VIBFU</name>
<keyword evidence="7" id="KW-1185">Reference proteome</keyword>
<evidence type="ECO:0000256" key="2">
    <source>
        <dbReference type="ARBA" id="ARBA00022797"/>
    </source>
</evidence>
<comment type="similarity">
    <text evidence="1 5">Belongs to the short-chain dehydrogenases/reductases (SDR) family.</text>
</comment>
<dbReference type="GO" id="GO:0050664">
    <property type="term" value="F:oxidoreductase activity, acting on NAD(P)H, oxygen as acceptor"/>
    <property type="evidence" value="ECO:0007669"/>
    <property type="project" value="TreeGrafter"/>
</dbReference>
<evidence type="ECO:0000256" key="3">
    <source>
        <dbReference type="ARBA" id="ARBA00023002"/>
    </source>
</evidence>
<evidence type="ECO:0000313" key="6">
    <source>
        <dbReference type="EMBL" id="KQH84514.1"/>
    </source>
</evidence>
<gene>
    <name evidence="6" type="ORF">AMR76_17015</name>
</gene>
<keyword evidence="2" id="KW-0058">Aromatic hydrocarbons catabolism</keyword>
<protein>
    <submittedName>
        <fullName evidence="6">Cis-2,3-dihydrobiphenyl-2,3-diol dehydrogenase</fullName>
    </submittedName>
</protein>
<comment type="caution">
    <text evidence="6">The sequence shown here is derived from an EMBL/GenBank/DDBJ whole genome shotgun (WGS) entry which is preliminary data.</text>
</comment>
<dbReference type="FunCoup" id="A0A0Q2M9K5">
    <property type="interactions" value="51"/>
</dbReference>
<organism evidence="6 7">
    <name type="scientific">Vibrio furnissii</name>
    <dbReference type="NCBI Taxonomy" id="29494"/>
    <lineage>
        <taxon>Bacteria</taxon>
        <taxon>Pseudomonadati</taxon>
        <taxon>Pseudomonadota</taxon>
        <taxon>Gammaproteobacteria</taxon>
        <taxon>Vibrionales</taxon>
        <taxon>Vibrionaceae</taxon>
        <taxon>Vibrio</taxon>
    </lineage>
</organism>
<dbReference type="GeneID" id="50535505"/>
<keyword evidence="4" id="KW-0520">NAD</keyword>
<sequence>MSDLQQEVILITGGGSGLGLALVHRFLEEGAHVAVLDISQAKVDALNHRYGERVLAVQGDVTSVADNERAVADTLARFGKLDCFIGNAGIWDHNASLVNTPAEQLKQGFDELLKINVLGYLLGAKAATPALLASQGSMIFTLSNAAWYPGGGGPLYTASKHAAVGLIRQLAYELAPKIRVNGVGPCGMATDLRGPQSLNQHDRTITASLSPEKIAAILPLQYMPETEEFTGPYVMLASRRNNRTLTGVMINADAGLGIRGIRHVAAGLDL</sequence>
<dbReference type="PRINTS" id="PR00080">
    <property type="entry name" value="SDRFAMILY"/>
</dbReference>
<dbReference type="InterPro" id="IPR002347">
    <property type="entry name" value="SDR_fam"/>
</dbReference>
<dbReference type="RefSeq" id="WP_004726042.1">
    <property type="nucleotide sequence ID" value="NZ_CABLCD010000013.1"/>
</dbReference>
<evidence type="ECO:0000313" key="7">
    <source>
        <dbReference type="Proteomes" id="UP000051221"/>
    </source>
</evidence>